<dbReference type="CDD" id="cd01040">
    <property type="entry name" value="Mb-like"/>
    <property type="match status" value="1"/>
</dbReference>
<dbReference type="InterPro" id="IPR050532">
    <property type="entry name" value="Globin-like_OT"/>
</dbReference>
<proteinExistence type="inferred from homology"/>
<evidence type="ECO:0000313" key="12">
    <source>
        <dbReference type="WBParaSite" id="Bm6332.1"/>
    </source>
</evidence>
<dbReference type="InterPro" id="IPR000971">
    <property type="entry name" value="Globin"/>
</dbReference>
<keyword evidence="2 6" id="KW-0349">Heme</keyword>
<keyword evidence="5" id="KW-0408">Iron</keyword>
<evidence type="ECO:0000259" key="7">
    <source>
        <dbReference type="PROSITE" id="PS01033"/>
    </source>
</evidence>
<evidence type="ECO:0000256" key="2">
    <source>
        <dbReference type="ARBA" id="ARBA00022617"/>
    </source>
</evidence>
<dbReference type="EMBL" id="CAAKNF010000194">
    <property type="protein sequence ID" value="VIO95179.1"/>
    <property type="molecule type" value="Genomic_DNA"/>
</dbReference>
<evidence type="ECO:0000313" key="10">
    <source>
        <dbReference type="EMBL" id="VIO95179.1"/>
    </source>
</evidence>
<protein>
    <submittedName>
        <fullName evidence="8">BMA-GLB-30, isoform a</fullName>
    </submittedName>
    <submittedName>
        <fullName evidence="9">BMA-GLB-30, isoform b</fullName>
    </submittedName>
    <submittedName>
        <fullName evidence="12">GLOBIN domain-containing protein</fullName>
    </submittedName>
</protein>
<feature type="domain" description="Globin" evidence="7">
    <location>
        <begin position="12"/>
        <end position="178"/>
    </location>
</feature>
<reference evidence="8" key="2">
    <citation type="submission" date="2012-12" db="EMBL/GenBank/DDBJ databases">
        <authorList>
            <consortium name="WormBase Consortium"/>
            <person name="Ghedin E."/>
            <person name="Paulini M."/>
        </authorList>
    </citation>
    <scope>NUCLEOTIDE SEQUENCE</scope>
    <source>
        <strain evidence="8">FR3</strain>
    </source>
</reference>
<dbReference type="EMBL" id="LN857023">
    <property type="protein sequence ID" value="CRZ26415.1"/>
    <property type="molecule type" value="Genomic_DNA"/>
</dbReference>
<evidence type="ECO:0000313" key="9">
    <source>
        <dbReference type="EMBL" id="CRZ26416.1"/>
    </source>
</evidence>
<dbReference type="Gene3D" id="1.10.490.10">
    <property type="entry name" value="Globins"/>
    <property type="match status" value="1"/>
</dbReference>
<evidence type="ECO:0000256" key="4">
    <source>
        <dbReference type="ARBA" id="ARBA00022723"/>
    </source>
</evidence>
<dbReference type="InterPro" id="IPR012292">
    <property type="entry name" value="Globin/Proto"/>
</dbReference>
<dbReference type="PANTHER" id="PTHR46458:SF1">
    <property type="entry name" value="GEO09476P1"/>
    <property type="match status" value="1"/>
</dbReference>
<dbReference type="WBParaSite" id="Bm6332.1">
    <property type="protein sequence ID" value="Bm6332.1"/>
    <property type="gene ID" value="WBGene00226593"/>
</dbReference>
<dbReference type="EMBL" id="LN857023">
    <property type="protein sequence ID" value="CRZ26416.1"/>
    <property type="molecule type" value="Genomic_DNA"/>
</dbReference>
<dbReference type="InterPro" id="IPR044399">
    <property type="entry name" value="Mb-like_M"/>
</dbReference>
<gene>
    <name evidence="8" type="primary">Bma-glb-30</name>
    <name evidence="10" type="synonym">Bm6332</name>
    <name evidence="10" type="ORF">BM_BM6332</name>
    <name evidence="8" type="ORF">BM_Bm6332</name>
</gene>
<reference evidence="10" key="3">
    <citation type="submission" date="2019-04" db="EMBL/GenBank/DDBJ databases">
        <authorList>
            <person name="Howe K."/>
            <person name="Paulini M."/>
            <person name="Williams G."/>
        </authorList>
    </citation>
    <scope>NUCLEOTIDE SEQUENCE [LARGE SCALE GENOMIC DNA]</scope>
    <source>
        <strain evidence="10">FR3</strain>
    </source>
</reference>
<reference evidence="8 11" key="1">
    <citation type="journal article" date="2007" name="Science">
        <title>Draft genome of the filarial nematode parasite Brugia malayi.</title>
        <authorList>
            <person name="Ghedin E."/>
            <person name="Wang S."/>
            <person name="Spiro D."/>
            <person name="Caler E."/>
            <person name="Zhao Q."/>
            <person name="Crabtree J."/>
            <person name="Allen J.E."/>
            <person name="Delcher A.L."/>
            <person name="Guiliano D.B."/>
            <person name="Miranda-Saavedra D."/>
            <person name="Angiuoli S.V."/>
            <person name="Creasy T."/>
            <person name="Amedeo P."/>
            <person name="Haas B."/>
            <person name="El-Sayed N.M."/>
            <person name="Wortman J.R."/>
            <person name="Feldblyum T."/>
            <person name="Tallon L."/>
            <person name="Schatz M."/>
            <person name="Shumway M."/>
            <person name="Koo H."/>
            <person name="Salzberg S.L."/>
            <person name="Schobel S."/>
            <person name="Pertea M."/>
            <person name="Pop M."/>
            <person name="White O."/>
            <person name="Barton G.J."/>
            <person name="Carlow C.K."/>
            <person name="Crawford M.J."/>
            <person name="Daub J."/>
            <person name="Dimmic M.W."/>
            <person name="Estes C.F."/>
            <person name="Foster J.M."/>
            <person name="Ganatra M."/>
            <person name="Gregory W.F."/>
            <person name="Johnson N.M."/>
            <person name="Jin J."/>
            <person name="Komuniecki R."/>
            <person name="Korf I."/>
            <person name="Kumar S."/>
            <person name="Laney S."/>
            <person name="Li B.W."/>
            <person name="Li W."/>
            <person name="Lindblom T.H."/>
            <person name="Lustigman S."/>
            <person name="Ma D."/>
            <person name="Maina C.V."/>
            <person name="Martin D.M."/>
            <person name="McCarter J.P."/>
            <person name="McReynolds L."/>
            <person name="Mitreva M."/>
            <person name="Nutman T.B."/>
            <person name="Parkinson J."/>
            <person name="Peregrin-Alvarez J.M."/>
            <person name="Poole C."/>
            <person name="Ren Q."/>
            <person name="Saunders L."/>
            <person name="Sluder A.E."/>
            <person name="Smith K."/>
            <person name="Stanke M."/>
            <person name="Unnasch T.R."/>
            <person name="Ware J."/>
            <person name="Wei A.D."/>
            <person name="Weil G."/>
            <person name="Williams D.J."/>
            <person name="Zhang Y."/>
            <person name="Williams S.A."/>
            <person name="Fraser-Liggett C."/>
            <person name="Slatko B."/>
            <person name="Blaxter M.L."/>
            <person name="Scott A.L."/>
        </authorList>
    </citation>
    <scope>NUCLEOTIDE SEQUENCE</scope>
    <source>
        <strain evidence="8 11">FR3</strain>
    </source>
</reference>
<accession>A0A1P6C8E6</accession>
<comment type="similarity">
    <text evidence="6">Belongs to the globin family.</text>
</comment>
<dbReference type="GO" id="GO:0005344">
    <property type="term" value="F:oxygen carrier activity"/>
    <property type="evidence" value="ECO:0007669"/>
    <property type="project" value="UniProtKB-KW"/>
</dbReference>
<dbReference type="GO" id="GO:0020037">
    <property type="term" value="F:heme binding"/>
    <property type="evidence" value="ECO:0007669"/>
    <property type="project" value="InterPro"/>
</dbReference>
<dbReference type="AlphaFoldDB" id="A0A1P6C8E6"/>
<sequence length="246" mass="29401">MHSSDISAGLKNIHKDDMILLRESWSIINRNIQKIGVNIFAMIFEQCPEAKFLFPFTDISKRDSDSIRFHSLRFMQAIESVINSIETLNKIDPLLTNLGHVHGRLKERLNFKPEYWTVFRECTLYHFRRTLEKSSSIIVKTRKLFGMLDSTESSIDYLISLWGMLLDYMIEEMTMSFRADIRTRELNKNNWLQNEEEQNTNYFEERRATMKMQRTEQVRTSKGRNKRKSFCCGLQCFHFDQRYNHQ</sequence>
<dbReference type="Pfam" id="PF00042">
    <property type="entry name" value="Globin"/>
    <property type="match status" value="1"/>
</dbReference>
<evidence type="ECO:0000256" key="5">
    <source>
        <dbReference type="ARBA" id="ARBA00023004"/>
    </source>
</evidence>
<dbReference type="PANTHER" id="PTHR46458">
    <property type="entry name" value="BLR2807 PROTEIN"/>
    <property type="match status" value="1"/>
</dbReference>
<evidence type="ECO:0000256" key="3">
    <source>
        <dbReference type="ARBA" id="ARBA00022621"/>
    </source>
</evidence>
<accession>A0A4E9FG34</accession>
<dbReference type="InterPro" id="IPR009050">
    <property type="entry name" value="Globin-like_sf"/>
</dbReference>
<keyword evidence="3 6" id="KW-0561">Oxygen transport</keyword>
<evidence type="ECO:0000256" key="6">
    <source>
        <dbReference type="RuleBase" id="RU000356"/>
    </source>
</evidence>
<evidence type="ECO:0000313" key="8">
    <source>
        <dbReference type="EMBL" id="CRZ26415.1"/>
    </source>
</evidence>
<reference evidence="12" key="4">
    <citation type="submission" date="2022-04" db="UniProtKB">
        <authorList>
            <consortium name="WormBaseParasite"/>
        </authorList>
    </citation>
    <scope>IDENTIFICATION</scope>
</reference>
<organism evidence="8">
    <name type="scientific">Brugia malayi</name>
    <name type="common">Filarial nematode worm</name>
    <dbReference type="NCBI Taxonomy" id="6279"/>
    <lineage>
        <taxon>Eukaryota</taxon>
        <taxon>Metazoa</taxon>
        <taxon>Ecdysozoa</taxon>
        <taxon>Nematoda</taxon>
        <taxon>Chromadorea</taxon>
        <taxon>Rhabditida</taxon>
        <taxon>Spirurina</taxon>
        <taxon>Spiruromorpha</taxon>
        <taxon>Filarioidea</taxon>
        <taxon>Onchocercidae</taxon>
        <taxon>Brugia</taxon>
    </lineage>
</organism>
<dbReference type="Proteomes" id="UP000006672">
    <property type="component" value="Unassembled WGS sequence"/>
</dbReference>
<dbReference type="GO" id="GO:0019825">
    <property type="term" value="F:oxygen binding"/>
    <property type="evidence" value="ECO:0007669"/>
    <property type="project" value="InterPro"/>
</dbReference>
<keyword evidence="1 6" id="KW-0813">Transport</keyword>
<evidence type="ECO:0000256" key="1">
    <source>
        <dbReference type="ARBA" id="ARBA00022448"/>
    </source>
</evidence>
<evidence type="ECO:0000313" key="11">
    <source>
        <dbReference type="Proteomes" id="UP000006672"/>
    </source>
</evidence>
<keyword evidence="4" id="KW-0479">Metal-binding</keyword>
<dbReference type="SUPFAM" id="SSF46458">
    <property type="entry name" value="Globin-like"/>
    <property type="match status" value="1"/>
</dbReference>
<keyword evidence="11" id="KW-1185">Reference proteome</keyword>
<name>A0A1P6C8E6_BRUMA</name>
<dbReference type="GO" id="GO:0046872">
    <property type="term" value="F:metal ion binding"/>
    <property type="evidence" value="ECO:0007669"/>
    <property type="project" value="UniProtKB-KW"/>
</dbReference>
<dbReference type="PROSITE" id="PS01033">
    <property type="entry name" value="GLOBIN"/>
    <property type="match status" value="1"/>
</dbReference>
<dbReference type="OrthoDB" id="436496at2759"/>